<dbReference type="Proteomes" id="UP000824241">
    <property type="component" value="Unassembled WGS sequence"/>
</dbReference>
<feature type="domain" description="HTH cro/C1-type" evidence="3">
    <location>
        <begin position="7"/>
        <end position="61"/>
    </location>
</feature>
<keyword evidence="2" id="KW-0812">Transmembrane</keyword>
<accession>A0A9D1DXG9</accession>
<dbReference type="Gene3D" id="1.10.260.40">
    <property type="entry name" value="lambda repressor-like DNA-binding domains"/>
    <property type="match status" value="1"/>
</dbReference>
<reference evidence="4" key="1">
    <citation type="submission" date="2020-10" db="EMBL/GenBank/DDBJ databases">
        <authorList>
            <person name="Gilroy R."/>
        </authorList>
    </citation>
    <scope>NUCLEOTIDE SEQUENCE</scope>
    <source>
        <strain evidence="4">CHK189-12415</strain>
    </source>
</reference>
<keyword evidence="2" id="KW-1133">Transmembrane helix</keyword>
<evidence type="ECO:0000313" key="5">
    <source>
        <dbReference type="Proteomes" id="UP000824241"/>
    </source>
</evidence>
<dbReference type="Pfam" id="PF01381">
    <property type="entry name" value="HTH_3"/>
    <property type="match status" value="1"/>
</dbReference>
<dbReference type="SUPFAM" id="SSF47413">
    <property type="entry name" value="lambda repressor-like DNA-binding domains"/>
    <property type="match status" value="1"/>
</dbReference>
<sequence>MKMGERIAKLRKEKGMSQEKLAEALGLSRQAVAKWETGQSFPSSGNLFKLAEVLGTDVDALLKGELESPPAPSDDFAEVKKDLRKRLLAAGAVAGAYLLYYLLGRLPIGFSGYSVVGWLTESSPLVLPYLYGWSAGLVWFVFLLSLGAALGKKYRFASAVTAGHFIGYLLGEWFGDRPVEIYLCHSHIGWAVWIVVVFFSVVMGAVWQKKGWPVRSKAFALWAGVLAGGSVVLLLLLRFFA</sequence>
<dbReference type="PANTHER" id="PTHR46558">
    <property type="entry name" value="TRACRIPTIONAL REGULATORY PROTEIN-RELATED-RELATED"/>
    <property type="match status" value="1"/>
</dbReference>
<feature type="transmembrane region" description="Helical" evidence="2">
    <location>
        <begin position="187"/>
        <end position="207"/>
    </location>
</feature>
<dbReference type="InterPro" id="IPR001387">
    <property type="entry name" value="Cro/C1-type_HTH"/>
</dbReference>
<gene>
    <name evidence="4" type="ORF">IAB37_04265</name>
</gene>
<dbReference type="InterPro" id="IPR010982">
    <property type="entry name" value="Lambda_DNA-bd_dom_sf"/>
</dbReference>
<feature type="transmembrane region" description="Helical" evidence="2">
    <location>
        <begin position="130"/>
        <end position="149"/>
    </location>
</feature>
<dbReference type="CDD" id="cd00093">
    <property type="entry name" value="HTH_XRE"/>
    <property type="match status" value="1"/>
</dbReference>
<feature type="transmembrane region" description="Helical" evidence="2">
    <location>
        <begin position="219"/>
        <end position="240"/>
    </location>
</feature>
<protein>
    <submittedName>
        <fullName evidence="4">Helix-turn-helix transcriptional regulator</fullName>
    </submittedName>
</protein>
<proteinExistence type="predicted"/>
<dbReference type="GO" id="GO:0003677">
    <property type="term" value="F:DNA binding"/>
    <property type="evidence" value="ECO:0007669"/>
    <property type="project" value="UniProtKB-KW"/>
</dbReference>
<dbReference type="EMBL" id="DVHA01000137">
    <property type="protein sequence ID" value="HIR60770.1"/>
    <property type="molecule type" value="Genomic_DNA"/>
</dbReference>
<dbReference type="PANTHER" id="PTHR46558:SF4">
    <property type="entry name" value="DNA-BIDING PHAGE PROTEIN"/>
    <property type="match status" value="1"/>
</dbReference>
<reference evidence="4" key="2">
    <citation type="journal article" date="2021" name="PeerJ">
        <title>Extensive microbial diversity within the chicken gut microbiome revealed by metagenomics and culture.</title>
        <authorList>
            <person name="Gilroy R."/>
            <person name="Ravi A."/>
            <person name="Getino M."/>
            <person name="Pursley I."/>
            <person name="Horton D.L."/>
            <person name="Alikhan N.F."/>
            <person name="Baker D."/>
            <person name="Gharbi K."/>
            <person name="Hall N."/>
            <person name="Watson M."/>
            <person name="Adriaenssens E.M."/>
            <person name="Foster-Nyarko E."/>
            <person name="Jarju S."/>
            <person name="Secka A."/>
            <person name="Antonio M."/>
            <person name="Oren A."/>
            <person name="Chaudhuri R.R."/>
            <person name="La Ragione R."/>
            <person name="Hildebrand F."/>
            <person name="Pallen M.J."/>
        </authorList>
    </citation>
    <scope>NUCLEOTIDE SEQUENCE</scope>
    <source>
        <strain evidence="4">CHK189-12415</strain>
    </source>
</reference>
<name>A0A9D1DXG9_9FIRM</name>
<evidence type="ECO:0000256" key="2">
    <source>
        <dbReference type="SAM" id="Phobius"/>
    </source>
</evidence>
<dbReference type="AlphaFoldDB" id="A0A9D1DXG9"/>
<keyword evidence="1" id="KW-0238">DNA-binding</keyword>
<dbReference type="PROSITE" id="PS50943">
    <property type="entry name" value="HTH_CROC1"/>
    <property type="match status" value="1"/>
</dbReference>
<organism evidence="4 5">
    <name type="scientific">Candidatus Faecivivens stercoravium</name>
    <dbReference type="NCBI Taxonomy" id="2840803"/>
    <lineage>
        <taxon>Bacteria</taxon>
        <taxon>Bacillati</taxon>
        <taxon>Bacillota</taxon>
        <taxon>Clostridia</taxon>
        <taxon>Eubacteriales</taxon>
        <taxon>Oscillospiraceae</taxon>
        <taxon>Oscillospiraceae incertae sedis</taxon>
        <taxon>Candidatus Faecivivens</taxon>
    </lineage>
</organism>
<evidence type="ECO:0000313" key="4">
    <source>
        <dbReference type="EMBL" id="HIR60770.1"/>
    </source>
</evidence>
<evidence type="ECO:0000256" key="1">
    <source>
        <dbReference type="ARBA" id="ARBA00023125"/>
    </source>
</evidence>
<feature type="transmembrane region" description="Helical" evidence="2">
    <location>
        <begin position="87"/>
        <end position="110"/>
    </location>
</feature>
<dbReference type="SMART" id="SM00530">
    <property type="entry name" value="HTH_XRE"/>
    <property type="match status" value="1"/>
</dbReference>
<evidence type="ECO:0000259" key="3">
    <source>
        <dbReference type="PROSITE" id="PS50943"/>
    </source>
</evidence>
<keyword evidence="2" id="KW-0472">Membrane</keyword>
<comment type="caution">
    <text evidence="4">The sequence shown here is derived from an EMBL/GenBank/DDBJ whole genome shotgun (WGS) entry which is preliminary data.</text>
</comment>